<dbReference type="InterPro" id="IPR040006">
    <property type="entry name" value="TNKS1BP1-like"/>
</dbReference>
<dbReference type="InterPro" id="IPR032764">
    <property type="entry name" value="Tankyrase-bd_C"/>
</dbReference>
<sequence>MASQPQPLRPALPCASATGAGGAGLAAGSPEKGNARPKPPVRPKPRVLPKPAVPAKPSLPHPPPGPRHPRPELPSAEKMNRLAGPQPYSGGSSGGPLRRPSFTLKSPETPNGKGLPSPPVAAAEDSVSASGEEVPPAPPTPPRKGPAPFKVTPVPVASKPERFPGTTVEEILAKMDSREGPGSPDRARLSPFCPDPSSRFGSKTFTAFRRRPSGEADGAPPGEARQTPQPAVGELGPGDDGCPIAETSGSPPAGLSCAGEPRGRRRPSSPPDLSSLQPGALGPPGSPRPPTCPAPAPAPAPGAPFRPAEPSASAPGSPDAPAELPAPGSPTLAPGSPESPARPPAEVSAASIQAPGAPSSAAEPRLGISRSPGSPHTPGEGSPDTASPPGTPELPLRVTCPPGSPEAAAEYLGPPGPPPEPPAKASRPPGSPEGPDDSPVSPQSPEGPDFSPPPPSRDSGLRRSSEGVLQPPTAGQGMGELGGSLGALPRPGDPLSEPSLGSESGWSLSQSFEWTFPSRGARRLASPPRSPIQETADSGLSEEGESDDPAPCPPCSRGDGGSEGPGPAVASSRGAEGAPCPGGPVAQQEAEGSAEEEEEEEGEAERDATVPRSPLCVTEPGRDLAEPEPPTQLSLLIEAAPPALAPPAPATAADSAWAPAGDRPVSLQGPGGPGQAEGSSRGPGPHADPGWLTELLASPGAHAAGCGSPDAEGPEDLLGWSRKDLCSEFGIGRPPQAGTFDWTREAVPRERDWPGETERDQEFGTKSSWDSTRSVRDGDGQDGPFGTATKDWGSEYKGMELGETRLGCSDWSKSHGVGEGCLQDRDFGAGKPKWGTGYGLDSVGSREEIGSGKADWSSSYGVGCGQQQDEEPSSRQPSWASRYGSGDPESQDGEITPVWAGEYGTSDAEMKDGELTPEWAGKYSSRGAETKDKDFTLGWAGRSSTGDTGTPDKEFSPSRPAWDSNYSTRDMESQDREFSPSRPAWTGEYSARDMESQDREFSPSRPAWESEYRSGDVESQDREFSRSRPAWESEYRSGDVESQDQEFSPSRPARESEYRSGDMESQDREFSPSRPAWESEYRSGDMESQDREFSPSRPARESEYCSGDVESQDREFSPSRPAWESEYRSGDMESQDREFSPSRPAEASEYSTRGVETRDGEFSPSRPAWASEYSSGEMETQDSGFKPSRPAWDDEYGTRDVETQDRELSPSRPTWASEYSSANTEKEGREFSPGRLSWAGERSIGQTELADAFGVRKDDLPGSCAPDPPAQEPGWGSSDRQERGTANSRDWAEELGGAERHNQFGIIGTERAPDPSGAGASSDGSMSWGGGMRPGGLQEPLGDWHRDLSFGGSRATSCVGTGDAGGVGLGQTAWDQGLPAPGSSAQPREAGVEEPGWSQDLDAGGWSVELCDAEAKRREWASAFGARCAARSRDFGARELSPGDDASSADGSIHLSDPSPPMGDAAADPPAAESPRSEPPSPTEEERDLPEPAAAPRSPRASPLLPEAAGGTLPDSENEEAPLDHPDGKRPPSWEEERLLPGAPQPEGPADHGGQEFTFLEDTEVLDSSVYRSKANLGRKRRHRAPALRPGAASEGDSWIFRDSTEPRPARPAVSSDEEAAEEPKSRRVRASPSSKGVKVPLFPGLNTSALKVGPAGTPSERGDGSRPGGREGKLRQVGTGVGQRRAGWGGTGRRRWEDLGGGRAACASPTSLLCAQAKLRGRNRSAEEGAPPGDSKATPAKDPHVQRSKSCKIPSLSGKPLALPPKPEKSSG</sequence>
<feature type="region of interest" description="Disordered" evidence="1">
    <location>
        <begin position="1"/>
        <end position="506"/>
    </location>
</feature>
<dbReference type="GO" id="GO:0005634">
    <property type="term" value="C:nucleus"/>
    <property type="evidence" value="ECO:0007669"/>
    <property type="project" value="TreeGrafter"/>
</dbReference>
<dbReference type="PANTHER" id="PTHR22042">
    <property type="entry name" value="TANKYRASE 1 BINDING PROTEIN"/>
    <property type="match status" value="1"/>
</dbReference>
<feature type="region of interest" description="Disordered" evidence="1">
    <location>
        <begin position="823"/>
        <end position="1403"/>
    </location>
</feature>
<accession>A0AAN7RVP9</accession>
<feature type="compositionally biased region" description="Low complexity" evidence="1">
    <location>
        <begin position="1443"/>
        <end position="1452"/>
    </location>
</feature>
<dbReference type="EMBL" id="JAUNZN010000004">
    <property type="protein sequence ID" value="KAK4822334.1"/>
    <property type="molecule type" value="Genomic_DNA"/>
</dbReference>
<evidence type="ECO:0000313" key="4">
    <source>
        <dbReference type="Proteomes" id="UP001333110"/>
    </source>
</evidence>
<evidence type="ECO:0000256" key="1">
    <source>
        <dbReference type="SAM" id="MobiDB-lite"/>
    </source>
</evidence>
<feature type="compositionally biased region" description="Polar residues" evidence="1">
    <location>
        <begin position="1211"/>
        <end position="1223"/>
    </location>
</feature>
<dbReference type="Pfam" id="PF15327">
    <property type="entry name" value="Tankyrase_bdg_C"/>
    <property type="match status" value="2"/>
</dbReference>
<protein>
    <recommendedName>
        <fullName evidence="2">Tankyrase 1-binding protein C-terminal domain-containing protein</fullName>
    </recommendedName>
</protein>
<feature type="region of interest" description="Disordered" evidence="1">
    <location>
        <begin position="1432"/>
        <end position="1696"/>
    </location>
</feature>
<dbReference type="SMART" id="SM01319">
    <property type="entry name" value="Tankyrase_bdg_C"/>
    <property type="match status" value="1"/>
</dbReference>
<dbReference type="Proteomes" id="UP001333110">
    <property type="component" value="Unassembled WGS sequence"/>
</dbReference>
<feature type="compositionally biased region" description="Pro residues" evidence="1">
    <location>
        <begin position="135"/>
        <end position="145"/>
    </location>
</feature>
<evidence type="ECO:0000313" key="3">
    <source>
        <dbReference type="EMBL" id="KAK4822334.1"/>
    </source>
</evidence>
<feature type="compositionally biased region" description="Low complexity" evidence="1">
    <location>
        <begin position="650"/>
        <end position="660"/>
    </location>
</feature>
<feature type="compositionally biased region" description="Basic and acidic residues" evidence="1">
    <location>
        <begin position="1661"/>
        <end position="1675"/>
    </location>
</feature>
<evidence type="ECO:0000259" key="2">
    <source>
        <dbReference type="SMART" id="SM01319"/>
    </source>
</evidence>
<feature type="compositionally biased region" description="Basic residues" evidence="1">
    <location>
        <begin position="1577"/>
        <end position="1586"/>
    </location>
</feature>
<organism evidence="3 4">
    <name type="scientific">Mycteria americana</name>
    <name type="common">Wood stork</name>
    <dbReference type="NCBI Taxonomy" id="33587"/>
    <lineage>
        <taxon>Eukaryota</taxon>
        <taxon>Metazoa</taxon>
        <taxon>Chordata</taxon>
        <taxon>Craniata</taxon>
        <taxon>Vertebrata</taxon>
        <taxon>Euteleostomi</taxon>
        <taxon>Archelosauria</taxon>
        <taxon>Archosauria</taxon>
        <taxon>Dinosauria</taxon>
        <taxon>Saurischia</taxon>
        <taxon>Theropoda</taxon>
        <taxon>Coelurosauria</taxon>
        <taxon>Aves</taxon>
        <taxon>Neognathae</taxon>
        <taxon>Neoaves</taxon>
        <taxon>Aequornithes</taxon>
        <taxon>Ciconiiformes</taxon>
        <taxon>Ciconiidae</taxon>
        <taxon>Mycteria</taxon>
    </lineage>
</organism>
<feature type="compositionally biased region" description="Low complexity" evidence="1">
    <location>
        <begin position="1314"/>
        <end position="1326"/>
    </location>
</feature>
<feature type="compositionally biased region" description="Pro residues" evidence="1">
    <location>
        <begin position="284"/>
        <end position="304"/>
    </location>
</feature>
<dbReference type="GO" id="GO:0006302">
    <property type="term" value="P:double-strand break repair"/>
    <property type="evidence" value="ECO:0007669"/>
    <property type="project" value="TreeGrafter"/>
</dbReference>
<feature type="compositionally biased region" description="Low complexity" evidence="1">
    <location>
        <begin position="84"/>
        <end position="101"/>
    </location>
</feature>
<proteinExistence type="predicted"/>
<feature type="compositionally biased region" description="Low complexity" evidence="1">
    <location>
        <begin position="1462"/>
        <end position="1474"/>
    </location>
</feature>
<feature type="region of interest" description="Disordered" evidence="1">
    <location>
        <begin position="1718"/>
        <end position="1773"/>
    </location>
</feature>
<feature type="compositionally biased region" description="Basic and acidic residues" evidence="1">
    <location>
        <begin position="1111"/>
        <end position="1140"/>
    </location>
</feature>
<feature type="compositionally biased region" description="Low complexity" evidence="1">
    <location>
        <begin position="437"/>
        <end position="449"/>
    </location>
</feature>
<feature type="compositionally biased region" description="Low complexity" evidence="1">
    <location>
        <begin position="1491"/>
        <end position="1507"/>
    </location>
</feature>
<feature type="region of interest" description="Disordered" evidence="1">
    <location>
        <begin position="519"/>
        <end position="795"/>
    </location>
</feature>
<feature type="compositionally biased region" description="Pro residues" evidence="1">
    <location>
        <begin position="48"/>
        <end position="66"/>
    </location>
</feature>
<feature type="compositionally biased region" description="Low complexity" evidence="1">
    <location>
        <begin position="305"/>
        <end position="322"/>
    </location>
</feature>
<dbReference type="PANTHER" id="PTHR22042:SF2">
    <property type="entry name" value="182 KDA TANKYRASE-1-BINDING PROTEIN"/>
    <property type="match status" value="1"/>
</dbReference>
<gene>
    <name evidence="3" type="ORF">QYF61_013525</name>
</gene>
<feature type="domain" description="Tankyrase 1-binding protein C-terminal" evidence="2">
    <location>
        <begin position="1554"/>
        <end position="1773"/>
    </location>
</feature>
<dbReference type="GO" id="GO:0071479">
    <property type="term" value="P:cellular response to ionizing radiation"/>
    <property type="evidence" value="ECO:0007669"/>
    <property type="project" value="TreeGrafter"/>
</dbReference>
<feature type="compositionally biased region" description="Acidic residues" evidence="1">
    <location>
        <begin position="592"/>
        <end position="604"/>
    </location>
</feature>
<feature type="compositionally biased region" description="Basic and acidic residues" evidence="1">
    <location>
        <begin position="990"/>
        <end position="1039"/>
    </location>
</feature>
<dbReference type="GO" id="GO:0000792">
    <property type="term" value="C:heterochromatin"/>
    <property type="evidence" value="ECO:0007669"/>
    <property type="project" value="TreeGrafter"/>
</dbReference>
<feature type="compositionally biased region" description="Basic and acidic residues" evidence="1">
    <location>
        <begin position="1052"/>
        <end position="1103"/>
    </location>
</feature>
<feature type="compositionally biased region" description="Basic and acidic residues" evidence="1">
    <location>
        <begin position="742"/>
        <end position="763"/>
    </location>
</feature>
<keyword evidence="4" id="KW-1185">Reference proteome</keyword>
<feature type="compositionally biased region" description="Basic and acidic residues" evidence="1">
    <location>
        <begin position="969"/>
        <end position="979"/>
    </location>
</feature>
<feature type="compositionally biased region" description="Basic and acidic residues" evidence="1">
    <location>
        <begin position="1522"/>
        <end position="1539"/>
    </location>
</feature>
<comment type="caution">
    <text evidence="3">The sequence shown here is derived from an EMBL/GenBank/DDBJ whole genome shotgun (WGS) entry which is preliminary data.</text>
</comment>
<feature type="compositionally biased region" description="Low complexity" evidence="1">
    <location>
        <begin position="271"/>
        <end position="280"/>
    </location>
</feature>
<feature type="compositionally biased region" description="Polar residues" evidence="1">
    <location>
        <begin position="1172"/>
        <end position="1183"/>
    </location>
</feature>
<feature type="compositionally biased region" description="Basic and acidic residues" evidence="1">
    <location>
        <begin position="1196"/>
        <end position="1209"/>
    </location>
</feature>
<feature type="compositionally biased region" description="Gly residues" evidence="1">
    <location>
        <begin position="476"/>
        <end position="485"/>
    </location>
</feature>
<name>A0AAN7RVP9_MYCAM</name>
<reference evidence="3 4" key="1">
    <citation type="journal article" date="2023" name="J. Hered.">
        <title>Chromosome-level genome of the wood stork (Mycteria americana) provides insight into avian chromosome evolution.</title>
        <authorList>
            <person name="Flamio R. Jr."/>
            <person name="Ramstad K.M."/>
        </authorList>
    </citation>
    <scope>NUCLEOTIDE SEQUENCE [LARGE SCALE GENOMIC DNA]</scope>
    <source>
        <strain evidence="3">JAX WOST 10</strain>
    </source>
</reference>